<feature type="compositionally biased region" description="Low complexity" evidence="1">
    <location>
        <begin position="146"/>
        <end position="158"/>
    </location>
</feature>
<dbReference type="EMBL" id="KV417560">
    <property type="protein sequence ID" value="KZP19823.1"/>
    <property type="molecule type" value="Genomic_DNA"/>
</dbReference>
<organism evidence="2 3">
    <name type="scientific">Athelia psychrophila</name>
    <dbReference type="NCBI Taxonomy" id="1759441"/>
    <lineage>
        <taxon>Eukaryota</taxon>
        <taxon>Fungi</taxon>
        <taxon>Dikarya</taxon>
        <taxon>Basidiomycota</taxon>
        <taxon>Agaricomycotina</taxon>
        <taxon>Agaricomycetes</taxon>
        <taxon>Agaricomycetidae</taxon>
        <taxon>Atheliales</taxon>
        <taxon>Atheliaceae</taxon>
        <taxon>Athelia</taxon>
    </lineage>
</organism>
<feature type="region of interest" description="Disordered" evidence="1">
    <location>
        <begin position="1"/>
        <end position="22"/>
    </location>
</feature>
<evidence type="ECO:0000313" key="3">
    <source>
        <dbReference type="Proteomes" id="UP000076532"/>
    </source>
</evidence>
<accession>A0A166IHB6</accession>
<keyword evidence="3" id="KW-1185">Reference proteome</keyword>
<gene>
    <name evidence="2" type="ORF">FIBSPDRAFT_892406</name>
</gene>
<reference evidence="2 3" key="1">
    <citation type="journal article" date="2016" name="Mol. Biol. Evol.">
        <title>Comparative Genomics of Early-Diverging Mushroom-Forming Fungi Provides Insights into the Origins of Lignocellulose Decay Capabilities.</title>
        <authorList>
            <person name="Nagy L.G."/>
            <person name="Riley R."/>
            <person name="Tritt A."/>
            <person name="Adam C."/>
            <person name="Daum C."/>
            <person name="Floudas D."/>
            <person name="Sun H."/>
            <person name="Yadav J.S."/>
            <person name="Pangilinan J."/>
            <person name="Larsson K.H."/>
            <person name="Matsuura K."/>
            <person name="Barry K."/>
            <person name="Labutti K."/>
            <person name="Kuo R."/>
            <person name="Ohm R.A."/>
            <person name="Bhattacharya S.S."/>
            <person name="Shirouzu T."/>
            <person name="Yoshinaga Y."/>
            <person name="Martin F.M."/>
            <person name="Grigoriev I.V."/>
            <person name="Hibbett D.S."/>
        </authorList>
    </citation>
    <scope>NUCLEOTIDE SEQUENCE [LARGE SCALE GENOMIC DNA]</scope>
    <source>
        <strain evidence="2 3">CBS 109695</strain>
    </source>
</reference>
<protein>
    <submittedName>
        <fullName evidence="2">Uncharacterized protein</fullName>
    </submittedName>
</protein>
<sequence length="196" mass="21446">MMETISPVHSPPLGGPTDNPRDADALLQGVFIPPIDRELSKSYVLQAAMNRVELHRHLAAMARDGYQSSIQHLNDRRLDYQRREDMLNQALAAYSYFQHMLPTSAESPSLLAMNAPPTHEKEQTHPPFIYYTSSGILDYIRKLPESRPTSPASSSSSSQVAPGFTVSVNGTGTGPGNTPADGLFERDAPKDQPGSK</sequence>
<name>A0A166IHB6_9AGAM</name>
<dbReference type="Proteomes" id="UP000076532">
    <property type="component" value="Unassembled WGS sequence"/>
</dbReference>
<dbReference type="AlphaFoldDB" id="A0A166IHB6"/>
<proteinExistence type="predicted"/>
<evidence type="ECO:0000313" key="2">
    <source>
        <dbReference type="EMBL" id="KZP19823.1"/>
    </source>
</evidence>
<feature type="region of interest" description="Disordered" evidence="1">
    <location>
        <begin position="144"/>
        <end position="196"/>
    </location>
</feature>
<evidence type="ECO:0000256" key="1">
    <source>
        <dbReference type="SAM" id="MobiDB-lite"/>
    </source>
</evidence>